<dbReference type="InterPro" id="IPR040314">
    <property type="entry name" value="DOP1"/>
</dbReference>
<reference evidence="6 7" key="1">
    <citation type="submission" date="2016-11" db="EMBL/GenBank/DDBJ databases">
        <title>The macronuclear genome of Stentor coeruleus: a giant cell with tiny introns.</title>
        <authorList>
            <person name="Slabodnick M."/>
            <person name="Ruby J.G."/>
            <person name="Reiff S.B."/>
            <person name="Swart E.C."/>
            <person name="Gosai S."/>
            <person name="Prabakaran S."/>
            <person name="Witkowska E."/>
            <person name="Larue G.E."/>
            <person name="Fisher S."/>
            <person name="Freeman R.M."/>
            <person name="Gunawardena J."/>
            <person name="Chu W."/>
            <person name="Stover N.A."/>
            <person name="Gregory B.D."/>
            <person name="Nowacki M."/>
            <person name="Derisi J."/>
            <person name="Roy S.W."/>
            <person name="Marshall W.F."/>
            <person name="Sood P."/>
        </authorList>
    </citation>
    <scope>NUCLEOTIDE SEQUENCE [LARGE SCALE GENOMIC DNA]</scope>
    <source>
        <strain evidence="6">WM001</strain>
    </source>
</reference>
<gene>
    <name evidence="6" type="ORF">SteCoe_27133</name>
</gene>
<comment type="caution">
    <text evidence="6">The sequence shown here is derived from an EMBL/GenBank/DDBJ whole genome shotgun (WGS) entry which is preliminary data.</text>
</comment>
<dbReference type="PANTHER" id="PTHR14042:SF24">
    <property type="entry name" value="PROTEIN DOPEY-1 HOMOLOG"/>
    <property type="match status" value="1"/>
</dbReference>
<dbReference type="SUPFAM" id="SSF48371">
    <property type="entry name" value="ARM repeat"/>
    <property type="match status" value="1"/>
</dbReference>
<keyword evidence="1" id="KW-0813">Transport</keyword>
<dbReference type="OrthoDB" id="291369at2759"/>
<accession>A0A1R2BBB5</accession>
<evidence type="ECO:0000259" key="5">
    <source>
        <dbReference type="Pfam" id="PF24598"/>
    </source>
</evidence>
<dbReference type="GO" id="GO:0006895">
    <property type="term" value="P:Golgi to endosome transport"/>
    <property type="evidence" value="ECO:0007669"/>
    <property type="project" value="InterPro"/>
</dbReference>
<evidence type="ECO:0000256" key="2">
    <source>
        <dbReference type="ARBA" id="ARBA00022927"/>
    </source>
</evidence>
<dbReference type="Pfam" id="PF24598">
    <property type="entry name" value="DOP1_C"/>
    <property type="match status" value="1"/>
</dbReference>
<protein>
    <submittedName>
        <fullName evidence="6">Uncharacterized protein</fullName>
    </submittedName>
</protein>
<sequence>MALKPLLDEFISVTSDWNATFTWLGKVKAVISKNPLCISEEKYRLAKRLSQCLSPETVHQVHLASLEIYELIFASPNFIEDFGLFSGGFLPFFEYANKECKLSILKIIIDKFLIISDQLTFAFPGIVCSLLPGCSQANSDQEINDKVIEVFDGIANRDQQGLFGAVWQGLLRSPKIRLQALYYLSLRLKDSHRDLEKFLPQRNLLINSLKASMNGPQFEVQQATLELLINHFPISVPVLSDEEKITLIEHGFKLLKSTHKQLVWAWLFPGDIIDYFTGIKQKALKNLFEGVPKRIEESVLPLEIVKKVLEKISPNYEFLQPIIVDMLSYANNNIDSQSSMSINSNIQSVLIEWPDFELEIWDALKQSLEHELRDDKVNTISVIKFFLSNFSSKEGEKSLAPLLELLLSGIRQLSKSLGQALELIQMILNRMPSNVPGLSASVKNYHQYFSAISSDPSKAEYLKISASLLLPLEKTLLQPESREREDDYCQEDLGGSDSEWIKCLSDAMQNGSIDVALTGVENIIGLLESENAYYEKLLERDCDSSIVIDVFERLWSILDEATNRKKAVELMLRIERYDHRIFTNLLKAKLLGEGPRRISEQRLNQRDSIESAQESKSKEIKKALRTFTELWKCTSKFFPSQLVEMFREGDGVFFMLDYLENASPETRQLSREWVVEALDKFECVLDPVLNTLLKIKVIKDVDAYRVLETYDAGMALDAFKKLKKLIRNGGEMVISKASNLKPRMEIMDFLDKNLCEKADNYIEVMLEIALLYIRTETDDKDFIKPNHTVQAAAAEFLDLTLSQGSLKLAHKAVNRVLISLHISITQDDGVLQLLLLNILRVIFFECKISQGDEKFKDVISSDLFSKVYLGVLRNQDTYILSHWINFIVESLAMVTYFLDPAGKKMYYAKLIHSFCEEIPKASEKASLFEGLKVVLHKALDIGGTAMVKTAITYSQDTKSKGWLFGMFTKGESQNSNENELKIEVLGELETVIATCLNSINECTLAVEVSSKGVGMMSGSSSIKISHPALNILNPILDKYPNEFMIAVIKLWKKNLGDAFYKKLIAIIISMSFNVKSLVQAFNFYIDKEKLIVKKQNIDKTSIISICHIFCAIFSCLLDESVASIVEEKKSFWTEVYTLLSKLESTAIKSCHLWLMDILFLLLNRVSIDDEIRDNSFKRLMQNFAESIIRSVNSTSFQNTNDDYYPPKTPSIYLDESMQLLERRAGLIVLKNNLYKIIFTLYQADSRDRGISLIQLPITEVLNAFKSKSRSQDNELMSDLLMSLVCTSDTKMVFKKTLVDFIWLPEYFECFDKNNNCFKNWCLIVNAIANTSSNDKTALINDILSREIRWPNDTEKLQLKGRKLKNIAFLIYSSEKDAYKESMDVISKVLIDFLKTDKNLSPWVLFVVRVLLVKLSHSALSSTWPQLWPHVLTELMQMLQLDSCIEYKYAALKFLDLISAINSEEFLMYQWLFFYDSLNASFNHIDEFPLVNKLVPEGLSETEIKAYTGCVPRELIIRDYPNSVEELQKKAAELCNEIVRTNSLRTEPDEKSIALVIEKDFFELDIKNLRPNN</sequence>
<dbReference type="GO" id="GO:0005768">
    <property type="term" value="C:endosome"/>
    <property type="evidence" value="ECO:0007669"/>
    <property type="project" value="TreeGrafter"/>
</dbReference>
<dbReference type="GO" id="GO:0005802">
    <property type="term" value="C:trans-Golgi network"/>
    <property type="evidence" value="ECO:0007669"/>
    <property type="project" value="TreeGrafter"/>
</dbReference>
<dbReference type="Pfam" id="PF04118">
    <property type="entry name" value="Dopey_N"/>
    <property type="match status" value="1"/>
</dbReference>
<evidence type="ECO:0000256" key="1">
    <source>
        <dbReference type="ARBA" id="ARBA00022448"/>
    </source>
</evidence>
<feature type="domain" description="DOP1-like C-terminal" evidence="5">
    <location>
        <begin position="1131"/>
        <end position="1493"/>
    </location>
</feature>
<keyword evidence="2" id="KW-0653">Protein transport</keyword>
<feature type="domain" description="DOP1 N-terminal" evidence="4">
    <location>
        <begin position="6"/>
        <end position="267"/>
    </location>
</feature>
<dbReference type="GO" id="GO:0015031">
    <property type="term" value="P:protein transport"/>
    <property type="evidence" value="ECO:0007669"/>
    <property type="project" value="UniProtKB-KW"/>
</dbReference>
<keyword evidence="7" id="KW-1185">Reference proteome</keyword>
<evidence type="ECO:0000259" key="4">
    <source>
        <dbReference type="Pfam" id="PF04118"/>
    </source>
</evidence>
<dbReference type="InterPro" id="IPR056457">
    <property type="entry name" value="DOP1_C"/>
</dbReference>
<evidence type="ECO:0000256" key="3">
    <source>
        <dbReference type="ARBA" id="ARBA00046326"/>
    </source>
</evidence>
<dbReference type="PANTHER" id="PTHR14042">
    <property type="entry name" value="DOPEY-RELATED"/>
    <property type="match status" value="1"/>
</dbReference>
<dbReference type="Proteomes" id="UP000187209">
    <property type="component" value="Unassembled WGS sequence"/>
</dbReference>
<proteinExistence type="inferred from homology"/>
<name>A0A1R2BBB5_9CILI</name>
<dbReference type="EMBL" id="MPUH01000778">
    <property type="protein sequence ID" value="OMJ74047.1"/>
    <property type="molecule type" value="Genomic_DNA"/>
</dbReference>
<dbReference type="GO" id="GO:0005829">
    <property type="term" value="C:cytosol"/>
    <property type="evidence" value="ECO:0007669"/>
    <property type="project" value="GOC"/>
</dbReference>
<dbReference type="InterPro" id="IPR016024">
    <property type="entry name" value="ARM-type_fold"/>
</dbReference>
<dbReference type="InterPro" id="IPR007249">
    <property type="entry name" value="DOP1_N"/>
</dbReference>
<evidence type="ECO:0000313" key="6">
    <source>
        <dbReference type="EMBL" id="OMJ74047.1"/>
    </source>
</evidence>
<comment type="similarity">
    <text evidence="3">Belongs to the DOP1 family.</text>
</comment>
<organism evidence="6 7">
    <name type="scientific">Stentor coeruleus</name>
    <dbReference type="NCBI Taxonomy" id="5963"/>
    <lineage>
        <taxon>Eukaryota</taxon>
        <taxon>Sar</taxon>
        <taxon>Alveolata</taxon>
        <taxon>Ciliophora</taxon>
        <taxon>Postciliodesmatophora</taxon>
        <taxon>Heterotrichea</taxon>
        <taxon>Heterotrichida</taxon>
        <taxon>Stentoridae</taxon>
        <taxon>Stentor</taxon>
    </lineage>
</organism>
<evidence type="ECO:0000313" key="7">
    <source>
        <dbReference type="Proteomes" id="UP000187209"/>
    </source>
</evidence>